<gene>
    <name evidence="2" type="ORF">HNQ67_000003</name>
</gene>
<dbReference type="EMBL" id="JACHFZ010000001">
    <property type="protein sequence ID" value="MBB5290507.1"/>
    <property type="molecule type" value="Genomic_DNA"/>
</dbReference>
<sequence>MTDPQEADRRAPGRQNEYEEQRTPAREGQPPRPAQEPRGSEGSSNSGETATDPATGKPNP</sequence>
<keyword evidence="3" id="KW-1185">Reference proteome</keyword>
<comment type="caution">
    <text evidence="2">The sequence shown here is derived from an EMBL/GenBank/DDBJ whole genome shotgun (WGS) entry which is preliminary data.</text>
</comment>
<evidence type="ECO:0000313" key="3">
    <source>
        <dbReference type="Proteomes" id="UP000566663"/>
    </source>
</evidence>
<dbReference type="AlphaFoldDB" id="A0A7W8HX14"/>
<evidence type="ECO:0000313" key="2">
    <source>
        <dbReference type="EMBL" id="MBB5290507.1"/>
    </source>
</evidence>
<feature type="region of interest" description="Disordered" evidence="1">
    <location>
        <begin position="1"/>
        <end position="60"/>
    </location>
</feature>
<reference evidence="2 3" key="1">
    <citation type="submission" date="2020-08" db="EMBL/GenBank/DDBJ databases">
        <title>Genomic Encyclopedia of Type Strains, Phase IV (KMG-IV): sequencing the most valuable type-strain genomes for metagenomic binning, comparative biology and taxonomic classification.</title>
        <authorList>
            <person name="Goeker M."/>
        </authorList>
    </citation>
    <scope>NUCLEOTIDE SEQUENCE [LARGE SCALE GENOMIC DNA]</scope>
    <source>
        <strain evidence="2 3">DSM 25335</strain>
    </source>
</reference>
<dbReference type="Proteomes" id="UP000566663">
    <property type="component" value="Unassembled WGS sequence"/>
</dbReference>
<dbReference type="RefSeq" id="WP_183251149.1">
    <property type="nucleotide sequence ID" value="NZ_BAAAFF010000003.1"/>
</dbReference>
<name>A0A7W8HX14_9CAUL</name>
<proteinExistence type="predicted"/>
<accession>A0A7W8HX14</accession>
<evidence type="ECO:0000256" key="1">
    <source>
        <dbReference type="SAM" id="MobiDB-lite"/>
    </source>
</evidence>
<organism evidence="2 3">
    <name type="scientific">Brevundimonas basaltis</name>
    <dbReference type="NCBI Taxonomy" id="472166"/>
    <lineage>
        <taxon>Bacteria</taxon>
        <taxon>Pseudomonadati</taxon>
        <taxon>Pseudomonadota</taxon>
        <taxon>Alphaproteobacteria</taxon>
        <taxon>Caulobacterales</taxon>
        <taxon>Caulobacteraceae</taxon>
        <taxon>Brevundimonas</taxon>
    </lineage>
</organism>
<protein>
    <submittedName>
        <fullName evidence="2">Uncharacterized protein</fullName>
    </submittedName>
</protein>
<feature type="compositionally biased region" description="Basic and acidic residues" evidence="1">
    <location>
        <begin position="1"/>
        <end position="25"/>
    </location>
</feature>